<organism evidence="1 2">
    <name type="scientific">Mythimna loreyi</name>
    <dbReference type="NCBI Taxonomy" id="667449"/>
    <lineage>
        <taxon>Eukaryota</taxon>
        <taxon>Metazoa</taxon>
        <taxon>Ecdysozoa</taxon>
        <taxon>Arthropoda</taxon>
        <taxon>Hexapoda</taxon>
        <taxon>Insecta</taxon>
        <taxon>Pterygota</taxon>
        <taxon>Neoptera</taxon>
        <taxon>Endopterygota</taxon>
        <taxon>Lepidoptera</taxon>
        <taxon>Glossata</taxon>
        <taxon>Ditrysia</taxon>
        <taxon>Noctuoidea</taxon>
        <taxon>Noctuidae</taxon>
        <taxon>Noctuinae</taxon>
        <taxon>Hadenini</taxon>
        <taxon>Mythimna</taxon>
    </lineage>
</organism>
<sequence length="129" mass="15357">MVQKKFLRTMHYKCTKSRIPYIQLLKYYKLQSLESRRILLMVMMLHGLCNNRFDCTDITNSISYIVPRTAMRRGARVPRLFHTAMCRTHAGARAPLRRIVDTYNTHFVDLDIFALSHLMFKRMAIEFLQ</sequence>
<dbReference type="EMBL" id="CM056808">
    <property type="protein sequence ID" value="KAJ8704326.1"/>
    <property type="molecule type" value="Genomic_DNA"/>
</dbReference>
<name>A0ACC2PZG9_9NEOP</name>
<proteinExistence type="predicted"/>
<accession>A0ACC2PZG9</accession>
<evidence type="ECO:0000313" key="2">
    <source>
        <dbReference type="Proteomes" id="UP001231649"/>
    </source>
</evidence>
<keyword evidence="2" id="KW-1185">Reference proteome</keyword>
<dbReference type="Proteomes" id="UP001231649">
    <property type="component" value="Chromosome 32"/>
</dbReference>
<comment type="caution">
    <text evidence="1">The sequence shown here is derived from an EMBL/GenBank/DDBJ whole genome shotgun (WGS) entry which is preliminary data.</text>
</comment>
<reference evidence="1" key="1">
    <citation type="submission" date="2023-03" db="EMBL/GenBank/DDBJ databases">
        <title>Chromosome-level genomes of two armyworms, Mythimna separata and Mythimna loreyi, provide insights into the biosynthesis and reception of sex pheromones.</title>
        <authorList>
            <person name="Zhao H."/>
        </authorList>
    </citation>
    <scope>NUCLEOTIDE SEQUENCE</scope>
    <source>
        <strain evidence="1">BeijingLab</strain>
    </source>
</reference>
<gene>
    <name evidence="1" type="ORF">PYW08_013050</name>
</gene>
<evidence type="ECO:0000313" key="1">
    <source>
        <dbReference type="EMBL" id="KAJ8704326.1"/>
    </source>
</evidence>
<protein>
    <submittedName>
        <fullName evidence="1">Uncharacterized protein</fullName>
    </submittedName>
</protein>